<dbReference type="AlphaFoldDB" id="A0A0G0P7R8"/>
<keyword evidence="1" id="KW-1133">Transmembrane helix</keyword>
<gene>
    <name evidence="2" type="ORF">UT53_C0001G0002</name>
</gene>
<evidence type="ECO:0000256" key="1">
    <source>
        <dbReference type="SAM" id="Phobius"/>
    </source>
</evidence>
<feature type="transmembrane region" description="Helical" evidence="1">
    <location>
        <begin position="6"/>
        <end position="25"/>
    </location>
</feature>
<protein>
    <submittedName>
        <fullName evidence="2">Uncharacterized protein</fullName>
    </submittedName>
</protein>
<organism evidence="2 3">
    <name type="scientific">Candidatus Yanofskybacteria bacterium GW2011_GWD2_39_48</name>
    <dbReference type="NCBI Taxonomy" id="1619031"/>
    <lineage>
        <taxon>Bacteria</taxon>
        <taxon>Candidatus Yanofskyibacteriota</taxon>
    </lineage>
</organism>
<evidence type="ECO:0000313" key="3">
    <source>
        <dbReference type="Proteomes" id="UP000034764"/>
    </source>
</evidence>
<dbReference type="Proteomes" id="UP000034764">
    <property type="component" value="Unassembled WGS sequence"/>
</dbReference>
<proteinExistence type="predicted"/>
<keyword evidence="1" id="KW-0472">Membrane</keyword>
<dbReference type="EMBL" id="LBXD01000001">
    <property type="protein sequence ID" value="KKR24013.1"/>
    <property type="molecule type" value="Genomic_DNA"/>
</dbReference>
<evidence type="ECO:0000313" key="2">
    <source>
        <dbReference type="EMBL" id="KKR24013.1"/>
    </source>
</evidence>
<keyword evidence="1" id="KW-0812">Transmembrane</keyword>
<sequence length="134" mass="15169">MKKRPYWIIGAVAMIIIVAYLIFLFEFHSASYNSDELSPLPTPTPISDKSINFNHIGNFQMSDPKLRSNEFYLIYEAPGAPAMTARLYFNSKTICQDYSEESLCPSPLFGNGARIQVLGTQVKNYVLVKRIIIP</sequence>
<accession>A0A0G0P7R8</accession>
<name>A0A0G0P7R8_9BACT</name>
<reference evidence="2 3" key="1">
    <citation type="journal article" date="2015" name="Nature">
        <title>rRNA introns, odd ribosomes, and small enigmatic genomes across a large radiation of phyla.</title>
        <authorList>
            <person name="Brown C.T."/>
            <person name="Hug L.A."/>
            <person name="Thomas B.C."/>
            <person name="Sharon I."/>
            <person name="Castelle C.J."/>
            <person name="Singh A."/>
            <person name="Wilkins M.J."/>
            <person name="Williams K.H."/>
            <person name="Banfield J.F."/>
        </authorList>
    </citation>
    <scope>NUCLEOTIDE SEQUENCE [LARGE SCALE GENOMIC DNA]</scope>
</reference>
<comment type="caution">
    <text evidence="2">The sequence shown here is derived from an EMBL/GenBank/DDBJ whole genome shotgun (WGS) entry which is preliminary data.</text>
</comment>